<keyword evidence="2" id="KW-1185">Reference proteome</keyword>
<evidence type="ECO:0000313" key="2">
    <source>
        <dbReference type="Proteomes" id="UP001241169"/>
    </source>
</evidence>
<sequence length="186" mass="20955">MDQEDKPKLFTDIRDILYLWIQNDGATKTNGLVSGDRVLYTIQNASQEKGGWEGWAQVEIAHFIKSSYPNLRVTREDGVYDGNTKRSDLVLQNGSGIRTIIELKCERGNVSSPKWIVDEVIKDAEKLQKTLRDEFLPAIYYAVGIAATKGADKEIQSALDTGKIPRTGFYCKNSKIYVFWAESQVA</sequence>
<evidence type="ECO:0000313" key="1">
    <source>
        <dbReference type="EMBL" id="KAK1529686.1"/>
    </source>
</evidence>
<name>A0ABQ9S8R0_9PEZI</name>
<dbReference type="GeneID" id="85380155"/>
<protein>
    <recommendedName>
        <fullName evidence="3">Restriction endonuclease</fullName>
    </recommendedName>
</protein>
<dbReference type="Proteomes" id="UP001241169">
    <property type="component" value="Unassembled WGS sequence"/>
</dbReference>
<gene>
    <name evidence="1" type="ORF">CPAR01_11998</name>
</gene>
<evidence type="ECO:0008006" key="3">
    <source>
        <dbReference type="Google" id="ProtNLM"/>
    </source>
</evidence>
<proteinExistence type="predicted"/>
<dbReference type="EMBL" id="MOPA01000010">
    <property type="protein sequence ID" value="KAK1529686.1"/>
    <property type="molecule type" value="Genomic_DNA"/>
</dbReference>
<reference evidence="1 2" key="1">
    <citation type="submission" date="2016-10" db="EMBL/GenBank/DDBJ databases">
        <title>The genome sequence of Colletotrichum fioriniae PJ7.</title>
        <authorList>
            <person name="Baroncelli R."/>
        </authorList>
    </citation>
    <scope>NUCLEOTIDE SEQUENCE [LARGE SCALE GENOMIC DNA]</scope>
    <source>
        <strain evidence="1 2">IMI 384185</strain>
    </source>
</reference>
<organism evidence="1 2">
    <name type="scientific">Colletotrichum paranaense</name>
    <dbReference type="NCBI Taxonomy" id="1914294"/>
    <lineage>
        <taxon>Eukaryota</taxon>
        <taxon>Fungi</taxon>
        <taxon>Dikarya</taxon>
        <taxon>Ascomycota</taxon>
        <taxon>Pezizomycotina</taxon>
        <taxon>Sordariomycetes</taxon>
        <taxon>Hypocreomycetidae</taxon>
        <taxon>Glomerellales</taxon>
        <taxon>Glomerellaceae</taxon>
        <taxon>Colletotrichum</taxon>
        <taxon>Colletotrichum acutatum species complex</taxon>
    </lineage>
</organism>
<dbReference type="RefSeq" id="XP_060345041.1">
    <property type="nucleotide sequence ID" value="XM_060496256.1"/>
</dbReference>
<comment type="caution">
    <text evidence="1">The sequence shown here is derived from an EMBL/GenBank/DDBJ whole genome shotgun (WGS) entry which is preliminary data.</text>
</comment>
<accession>A0ABQ9S8R0</accession>